<keyword evidence="3" id="KW-1185">Reference proteome</keyword>
<dbReference type="InterPro" id="IPR018712">
    <property type="entry name" value="Tle1-like_cat"/>
</dbReference>
<dbReference type="EMBL" id="JBFOHL010000006">
    <property type="protein sequence ID" value="MEW9624191.1"/>
    <property type="molecule type" value="Genomic_DNA"/>
</dbReference>
<feature type="domain" description="T6SS Phospholipase effector Tle1-like catalytic" evidence="1">
    <location>
        <begin position="4"/>
        <end position="276"/>
    </location>
</feature>
<proteinExistence type="predicted"/>
<reference evidence="2 3" key="1">
    <citation type="submission" date="2024-06" db="EMBL/GenBank/DDBJ databases">
        <authorList>
            <person name="Woo H."/>
        </authorList>
    </citation>
    <scope>NUCLEOTIDE SEQUENCE [LARGE SCALE GENOMIC DNA]</scope>
    <source>
        <strain evidence="2 3">S2-g</strain>
    </source>
</reference>
<accession>A0ABV3QP91</accession>
<protein>
    <submittedName>
        <fullName evidence="2">DUF2235 domain-containing protein</fullName>
    </submittedName>
</protein>
<dbReference type="PANTHER" id="PTHR33840">
    <property type="match status" value="1"/>
</dbReference>
<comment type="caution">
    <text evidence="2">The sequence shown here is derived from an EMBL/GenBank/DDBJ whole genome shotgun (WGS) entry which is preliminary data.</text>
</comment>
<dbReference type="RefSeq" id="WP_367844497.1">
    <property type="nucleotide sequence ID" value="NZ_JBFOHL010000006.1"/>
</dbReference>
<evidence type="ECO:0000259" key="1">
    <source>
        <dbReference type="Pfam" id="PF09994"/>
    </source>
</evidence>
<dbReference type="SUPFAM" id="SSF53474">
    <property type="entry name" value="alpha/beta-Hydrolases"/>
    <property type="match status" value="1"/>
</dbReference>
<dbReference type="InterPro" id="IPR029058">
    <property type="entry name" value="AB_hydrolase_fold"/>
</dbReference>
<name>A0ABV3QP91_9GAMM</name>
<evidence type="ECO:0000313" key="2">
    <source>
        <dbReference type="EMBL" id="MEW9624191.1"/>
    </source>
</evidence>
<organism evidence="2 3">
    <name type="scientific">Rhodanobacter geophilus</name>
    <dbReference type="NCBI Taxonomy" id="3162488"/>
    <lineage>
        <taxon>Bacteria</taxon>
        <taxon>Pseudomonadati</taxon>
        <taxon>Pseudomonadota</taxon>
        <taxon>Gammaproteobacteria</taxon>
        <taxon>Lysobacterales</taxon>
        <taxon>Rhodanobacteraceae</taxon>
        <taxon>Rhodanobacter</taxon>
    </lineage>
</organism>
<gene>
    <name evidence="2" type="ORF">ABQJ56_08110</name>
</gene>
<dbReference type="Proteomes" id="UP001556170">
    <property type="component" value="Unassembled WGS sequence"/>
</dbReference>
<dbReference type="Pfam" id="PF09994">
    <property type="entry name" value="T6SS_Tle1-like_cat"/>
    <property type="match status" value="1"/>
</dbReference>
<dbReference type="PANTHER" id="PTHR33840:SF1">
    <property type="entry name" value="TLE1 PHOSPHOLIPASE DOMAIN-CONTAINING PROTEIN"/>
    <property type="match status" value="1"/>
</dbReference>
<sequence length="366" mass="40158">MSKRRLVVLFDGTWYKPESNTNVERLRRLIAPRDEAGVEQLVEYIPGVGVAPGLVHLLGGAFGYGLSGNVKDGYRWLCERWRHGDEIWLFGFSRGAYAARSLAGLIRKCGLLRCDGAIADGAVTRAYAFYRDAATRPGDGDAATWRAARSLETDIHFIGVWDTVGALGIPGIAAWFPFARARYQFHDADISHIVKHAYQALALDEHRIDFAPTKWVRNPARLGPGESPTAKKPGQIEVEQRWFVGAHADVGGGYDHDGAGRAPDPLPDLPLAWLQRKAMAAGLACNKPFSPAPDAAAGVPRDAYAEFMFGIYRRFKPPFVRVIGNGINETVDESVWRHSRLASDYRSPTLARALRDDVIAAPPGVA</sequence>
<evidence type="ECO:0000313" key="3">
    <source>
        <dbReference type="Proteomes" id="UP001556170"/>
    </source>
</evidence>